<dbReference type="UniPathway" id="UPA00219"/>
<dbReference type="EC" id="2.4.1.227" evidence="10"/>
<evidence type="ECO:0000259" key="11">
    <source>
        <dbReference type="Pfam" id="PF03033"/>
    </source>
</evidence>
<dbReference type="OrthoDB" id="9808936at2"/>
<evidence type="ECO:0000256" key="1">
    <source>
        <dbReference type="ARBA" id="ARBA00022475"/>
    </source>
</evidence>
<evidence type="ECO:0000256" key="8">
    <source>
        <dbReference type="ARBA" id="ARBA00023306"/>
    </source>
</evidence>
<evidence type="ECO:0000256" key="6">
    <source>
        <dbReference type="ARBA" id="ARBA00022984"/>
    </source>
</evidence>
<dbReference type="CDD" id="cd03785">
    <property type="entry name" value="GT28_MurG"/>
    <property type="match status" value="1"/>
</dbReference>
<evidence type="ECO:0000256" key="3">
    <source>
        <dbReference type="ARBA" id="ARBA00022676"/>
    </source>
</evidence>
<feature type="binding site" evidence="10">
    <location>
        <begin position="13"/>
        <end position="15"/>
    </location>
    <ligand>
        <name>UDP-N-acetyl-alpha-D-glucosamine</name>
        <dbReference type="ChEBI" id="CHEBI:57705"/>
    </ligand>
</feature>
<keyword evidence="8 10" id="KW-0131">Cell cycle</keyword>
<comment type="caution">
    <text evidence="13">The sequence shown here is derived from an EMBL/GenBank/DDBJ whole genome shotgun (WGS) entry which is preliminary data.</text>
</comment>
<feature type="binding site" evidence="10">
    <location>
        <position position="166"/>
    </location>
    <ligand>
        <name>UDP-N-acetyl-alpha-D-glucosamine</name>
        <dbReference type="ChEBI" id="CHEBI:57705"/>
    </ligand>
</feature>
<evidence type="ECO:0000256" key="7">
    <source>
        <dbReference type="ARBA" id="ARBA00023136"/>
    </source>
</evidence>
<dbReference type="NCBIfam" id="TIGR01133">
    <property type="entry name" value="murG"/>
    <property type="match status" value="1"/>
</dbReference>
<dbReference type="GO" id="GO:0051991">
    <property type="term" value="F:UDP-N-acetyl-D-glucosamine:N-acetylmuramoyl-L-alanyl-D-glutamyl-meso-2,6-diaminopimelyl-D-alanyl-D-alanine-diphosphoundecaprenol 4-beta-N-acetylglucosaminlytransferase activity"/>
    <property type="evidence" value="ECO:0007669"/>
    <property type="project" value="RHEA"/>
</dbReference>
<evidence type="ECO:0000256" key="2">
    <source>
        <dbReference type="ARBA" id="ARBA00022618"/>
    </source>
</evidence>
<keyword evidence="4 10" id="KW-0808">Transferase</keyword>
<evidence type="ECO:0000256" key="9">
    <source>
        <dbReference type="ARBA" id="ARBA00023316"/>
    </source>
</evidence>
<evidence type="ECO:0000313" key="14">
    <source>
        <dbReference type="Proteomes" id="UP000231134"/>
    </source>
</evidence>
<dbReference type="EMBL" id="PGEX01000001">
    <property type="protein sequence ID" value="PJJ42068.1"/>
    <property type="molecule type" value="Genomic_DNA"/>
</dbReference>
<dbReference type="GO" id="GO:0005975">
    <property type="term" value="P:carbohydrate metabolic process"/>
    <property type="evidence" value="ECO:0007669"/>
    <property type="project" value="InterPro"/>
</dbReference>
<comment type="caution">
    <text evidence="10">Lacks conserved residue(s) required for the propagation of feature annotation.</text>
</comment>
<comment type="pathway">
    <text evidence="10">Cell wall biogenesis; peptidoglycan biosynthesis.</text>
</comment>
<dbReference type="InterPro" id="IPR004276">
    <property type="entry name" value="GlycoTrans_28_N"/>
</dbReference>
<dbReference type="Pfam" id="PF04101">
    <property type="entry name" value="Glyco_tran_28_C"/>
    <property type="match status" value="1"/>
</dbReference>
<comment type="similarity">
    <text evidence="10">Belongs to the glycosyltransferase 28 family. MurG subfamily.</text>
</comment>
<dbReference type="AlphaFoldDB" id="A0A2M9A8R5"/>
<dbReference type="InterPro" id="IPR006009">
    <property type="entry name" value="GlcNAc_MurG"/>
</dbReference>
<dbReference type="GO" id="GO:0005886">
    <property type="term" value="C:plasma membrane"/>
    <property type="evidence" value="ECO:0007669"/>
    <property type="project" value="UniProtKB-SubCell"/>
</dbReference>
<dbReference type="Pfam" id="PF03033">
    <property type="entry name" value="Glyco_transf_28"/>
    <property type="match status" value="1"/>
</dbReference>
<proteinExistence type="inferred from homology"/>
<feature type="domain" description="Glycosyl transferase family 28 C-terminal" evidence="12">
    <location>
        <begin position="187"/>
        <end position="349"/>
    </location>
</feature>
<dbReference type="GO" id="GO:0071555">
    <property type="term" value="P:cell wall organization"/>
    <property type="evidence" value="ECO:0007669"/>
    <property type="project" value="UniProtKB-KW"/>
</dbReference>
<evidence type="ECO:0000256" key="5">
    <source>
        <dbReference type="ARBA" id="ARBA00022960"/>
    </source>
</evidence>
<gene>
    <name evidence="10" type="primary">murG</name>
    <name evidence="13" type="ORF">BGX16_2084</name>
</gene>
<dbReference type="Gene3D" id="3.40.50.2000">
    <property type="entry name" value="Glycogen Phosphorylase B"/>
    <property type="match status" value="2"/>
</dbReference>
<feature type="binding site" evidence="10">
    <location>
        <position position="292"/>
    </location>
    <ligand>
        <name>UDP-N-acetyl-alpha-D-glucosamine</name>
        <dbReference type="ChEBI" id="CHEBI:57705"/>
    </ligand>
</feature>
<comment type="catalytic activity">
    <reaction evidence="10">
        <text>di-trans,octa-cis-undecaprenyl diphospho-N-acetyl-alpha-D-muramoyl-L-alanyl-D-glutamyl-meso-2,6-diaminopimeloyl-D-alanyl-D-alanine + UDP-N-acetyl-alpha-D-glucosamine = di-trans,octa-cis-undecaprenyl diphospho-[N-acetyl-alpha-D-glucosaminyl-(1-&gt;4)]-N-acetyl-alpha-D-muramoyl-L-alanyl-D-glutamyl-meso-2,6-diaminopimeloyl-D-alanyl-D-alanine + UDP + H(+)</text>
        <dbReference type="Rhea" id="RHEA:31227"/>
        <dbReference type="ChEBI" id="CHEBI:15378"/>
        <dbReference type="ChEBI" id="CHEBI:57705"/>
        <dbReference type="ChEBI" id="CHEBI:58223"/>
        <dbReference type="ChEBI" id="CHEBI:61387"/>
        <dbReference type="ChEBI" id="CHEBI:61388"/>
        <dbReference type="EC" id="2.4.1.227"/>
    </reaction>
</comment>
<dbReference type="InterPro" id="IPR007235">
    <property type="entry name" value="Glyco_trans_28_C"/>
</dbReference>
<evidence type="ECO:0000313" key="13">
    <source>
        <dbReference type="EMBL" id="PJJ42068.1"/>
    </source>
</evidence>
<comment type="function">
    <text evidence="10">Cell wall formation. Catalyzes the transfer of a GlcNAc subunit on undecaprenyl-pyrophosphoryl-MurNAc-pentapeptide (lipid intermediate I) to form undecaprenyl-pyrophosphoryl-MurNAc-(pentapeptide)GlcNAc (lipid intermediate II).</text>
</comment>
<feature type="binding site" evidence="10">
    <location>
        <position position="193"/>
    </location>
    <ligand>
        <name>UDP-N-acetyl-alpha-D-glucosamine</name>
        <dbReference type="ChEBI" id="CHEBI:57705"/>
    </ligand>
</feature>
<organism evidence="13 14">
    <name type="scientific">Hallerella succinigenes</name>
    <dbReference type="NCBI Taxonomy" id="1896222"/>
    <lineage>
        <taxon>Bacteria</taxon>
        <taxon>Pseudomonadati</taxon>
        <taxon>Fibrobacterota</taxon>
        <taxon>Fibrobacteria</taxon>
        <taxon>Fibrobacterales</taxon>
        <taxon>Fibrobacteraceae</taxon>
        <taxon>Hallerella</taxon>
    </lineage>
</organism>
<feature type="binding site" evidence="10">
    <location>
        <position position="125"/>
    </location>
    <ligand>
        <name>UDP-N-acetyl-alpha-D-glucosamine</name>
        <dbReference type="ChEBI" id="CHEBI:57705"/>
    </ligand>
</feature>
<keyword evidence="7 10" id="KW-0472">Membrane</keyword>
<reference evidence="13 14" key="1">
    <citation type="submission" date="2017-11" db="EMBL/GenBank/DDBJ databases">
        <title>Animal gut microbial communities from fecal samples from Wisconsin, USA.</title>
        <authorList>
            <person name="Neumann A."/>
        </authorList>
    </citation>
    <scope>NUCLEOTIDE SEQUENCE [LARGE SCALE GENOMIC DNA]</scope>
    <source>
        <strain evidence="13 14">UWS3</strain>
    </source>
</reference>
<keyword evidence="14" id="KW-1185">Reference proteome</keyword>
<evidence type="ECO:0000256" key="10">
    <source>
        <dbReference type="HAMAP-Rule" id="MF_00033"/>
    </source>
</evidence>
<keyword evidence="9 10" id="KW-0961">Cell wall biogenesis/degradation</keyword>
<dbReference type="SUPFAM" id="SSF53756">
    <property type="entry name" value="UDP-Glycosyltransferase/glycogen phosphorylase"/>
    <property type="match status" value="1"/>
</dbReference>
<keyword evidence="3 10" id="KW-0328">Glycosyltransferase</keyword>
<keyword evidence="2 10" id="KW-0132">Cell division</keyword>
<accession>A0A2M9A8R5</accession>
<comment type="subcellular location">
    <subcellularLocation>
        <location evidence="10">Cell membrane</location>
        <topology evidence="10">Peripheral membrane protein</topology>
        <orientation evidence="10">Cytoplasmic side</orientation>
    </subcellularLocation>
</comment>
<name>A0A2M9A8R5_9BACT</name>
<feature type="domain" description="Glycosyltransferase family 28 N-terminal" evidence="11">
    <location>
        <begin position="7"/>
        <end position="143"/>
    </location>
</feature>
<keyword evidence="5 10" id="KW-0133">Cell shape</keyword>
<protein>
    <recommendedName>
        <fullName evidence="10">UDP-N-acetylglucosamine--N-acetylmuramyl-(pentapeptide) pyrophosphoryl-undecaprenol N-acetylglucosamine transferase</fullName>
        <ecNumber evidence="10">2.4.1.227</ecNumber>
    </recommendedName>
    <alternativeName>
        <fullName evidence="10">Undecaprenyl-PP-MurNAc-pentapeptide-UDPGlcNAc GlcNAc transferase</fullName>
    </alternativeName>
</protein>
<dbReference type="GO" id="GO:0050511">
    <property type="term" value="F:undecaprenyldiphospho-muramoylpentapeptide beta-N-acetylglucosaminyltransferase activity"/>
    <property type="evidence" value="ECO:0007669"/>
    <property type="project" value="UniProtKB-UniRule"/>
</dbReference>
<dbReference type="PANTHER" id="PTHR21015:SF22">
    <property type="entry name" value="GLYCOSYLTRANSFERASE"/>
    <property type="match status" value="1"/>
</dbReference>
<keyword evidence="1 10" id="KW-1003">Cell membrane</keyword>
<dbReference type="Proteomes" id="UP000231134">
    <property type="component" value="Unassembled WGS sequence"/>
</dbReference>
<sequence length="358" mass="38909">MKQKTFLFACGGTGGHVFPAVAIAESLKKFGVEQISFAGRKDSMESRLVKPRFEFDEISAVPLHRGSFMQNLSLPYKLFKAVQSAKDVIKKRKPDVVVATGGYVSLPVVMAAGRMGIPVYIQEQNAVAGVANKVGSRYAKKIFVTSAEAQKFFPNTETQVFGNPVRELPKIETLPRPKEFREGTKSVLIVGGSQGARGINVKMEESLSAIAGRTDISVVWQAGAKNVENIRERVSHIPENVTLTAFLDNIYAYIGHADLIVSRAGASTLAEILAFGKPSILFPFPFATANHQEFNARVVEKAGAALVELDSDPNDLWNKVQTLLLNEEKLNKMAQAAKSIGMPDAADQIAKTILDAEC</sequence>
<dbReference type="HAMAP" id="MF_00033">
    <property type="entry name" value="MurG"/>
    <property type="match status" value="1"/>
</dbReference>
<keyword evidence="6 10" id="KW-0573">Peptidoglycan synthesis</keyword>
<dbReference type="PANTHER" id="PTHR21015">
    <property type="entry name" value="UDP-N-ACETYLGLUCOSAMINE--N-ACETYLMURAMYL-(PENTAPEPTIDE) PYROPHOSPHORYL-UNDECAPRENOL N-ACETYLGLUCOSAMINE TRANSFERASE 1"/>
    <property type="match status" value="1"/>
</dbReference>
<dbReference type="GO" id="GO:0009252">
    <property type="term" value="P:peptidoglycan biosynthetic process"/>
    <property type="evidence" value="ECO:0007669"/>
    <property type="project" value="UniProtKB-UniRule"/>
</dbReference>
<dbReference type="GO" id="GO:0051301">
    <property type="term" value="P:cell division"/>
    <property type="evidence" value="ECO:0007669"/>
    <property type="project" value="UniProtKB-KW"/>
</dbReference>
<evidence type="ECO:0000256" key="4">
    <source>
        <dbReference type="ARBA" id="ARBA00022679"/>
    </source>
</evidence>
<evidence type="ECO:0000259" key="12">
    <source>
        <dbReference type="Pfam" id="PF04101"/>
    </source>
</evidence>
<dbReference type="GO" id="GO:0008360">
    <property type="term" value="P:regulation of cell shape"/>
    <property type="evidence" value="ECO:0007669"/>
    <property type="project" value="UniProtKB-KW"/>
</dbReference>